<dbReference type="PANTHER" id="PTHR33745">
    <property type="entry name" value="RSBT ANTAGONIST PROTEIN RSBS-RELATED"/>
    <property type="match status" value="1"/>
</dbReference>
<sequence length="336" mass="37611">MEKMNIGGLQFGWELDKGRFTYENEDAVLFWISSAMRAFFDTIEEISGEEVSNLVFETTGYRQGVVVGEYFQNKPDVGLREAADLITNTYASAGWGKTAIKDLDPETCTLTAELIDSWEHKLNVSQGKTEGGSFLPAHYAGIFSGMFGTNIWYKVERFQLEGYESTIIHYFPSDITVTENIHQLSRRKEQDQITELEAIVEDKTRELKKLVRDLSSPIIPVLDHVVVVPLIGTYDEDRSEELLFKTLENLPAYKANYLLLDLTGLDNDISKYTANLISKVGSAASMIGTKTLLVGISPELGMEITNSGISLDAFDCFQTLQHGIHYALGQMGKKIM</sequence>
<dbReference type="AlphaFoldDB" id="A0A285NZJ3"/>
<organism evidence="3 4">
    <name type="scientific">Terribacillus aidingensis</name>
    <dbReference type="NCBI Taxonomy" id="586416"/>
    <lineage>
        <taxon>Bacteria</taxon>
        <taxon>Bacillati</taxon>
        <taxon>Bacillota</taxon>
        <taxon>Bacilli</taxon>
        <taxon>Bacillales</taxon>
        <taxon>Bacillaceae</taxon>
        <taxon>Terribacillus</taxon>
    </lineage>
</organism>
<keyword evidence="4" id="KW-1185">Reference proteome</keyword>
<dbReference type="EMBL" id="OBEK01000003">
    <property type="protein sequence ID" value="SNZ14618.1"/>
    <property type="molecule type" value="Genomic_DNA"/>
</dbReference>
<evidence type="ECO:0000259" key="2">
    <source>
        <dbReference type="PROSITE" id="PS50801"/>
    </source>
</evidence>
<evidence type="ECO:0000256" key="1">
    <source>
        <dbReference type="SAM" id="Coils"/>
    </source>
</evidence>
<keyword evidence="1" id="KW-0175">Coiled coil</keyword>
<dbReference type="PROSITE" id="PS50801">
    <property type="entry name" value="STAS"/>
    <property type="match status" value="1"/>
</dbReference>
<dbReference type="InterPro" id="IPR051932">
    <property type="entry name" value="Bact_StressResp_Reg"/>
</dbReference>
<dbReference type="SUPFAM" id="SSF52091">
    <property type="entry name" value="SpoIIaa-like"/>
    <property type="match status" value="1"/>
</dbReference>
<gene>
    <name evidence="3" type="ORF">SAMN05421503_2517</name>
</gene>
<protein>
    <submittedName>
        <fullName evidence="3">Anti-anti-sigma regulatory factor (Antagonist of anti-sigma factor)</fullName>
    </submittedName>
</protein>
<dbReference type="Proteomes" id="UP000219356">
    <property type="component" value="Unassembled WGS sequence"/>
</dbReference>
<feature type="coiled-coil region" evidence="1">
    <location>
        <begin position="186"/>
        <end position="213"/>
    </location>
</feature>
<dbReference type="Gene3D" id="3.30.750.24">
    <property type="entry name" value="STAS domain"/>
    <property type="match status" value="1"/>
</dbReference>
<dbReference type="CDD" id="cd07041">
    <property type="entry name" value="STAS_RsbR_RsbS_like"/>
    <property type="match status" value="1"/>
</dbReference>
<feature type="domain" description="STAS" evidence="2">
    <location>
        <begin position="215"/>
        <end position="327"/>
    </location>
</feature>
<name>A0A285NZJ3_9BACI</name>
<reference evidence="4" key="1">
    <citation type="submission" date="2017-09" db="EMBL/GenBank/DDBJ databases">
        <authorList>
            <person name="Varghese N."/>
            <person name="Submissions S."/>
        </authorList>
    </citation>
    <scope>NUCLEOTIDE SEQUENCE [LARGE SCALE GENOMIC DNA]</scope>
    <source>
        <strain evidence="4">CGMCC 1.8913</strain>
    </source>
</reference>
<dbReference type="STRING" id="586416.GZ22_04355"/>
<accession>A0A285NZJ3</accession>
<proteinExistence type="predicted"/>
<dbReference type="InterPro" id="IPR002645">
    <property type="entry name" value="STAS_dom"/>
</dbReference>
<dbReference type="InterPro" id="IPR036513">
    <property type="entry name" value="STAS_dom_sf"/>
</dbReference>
<evidence type="ECO:0000313" key="4">
    <source>
        <dbReference type="Proteomes" id="UP000219356"/>
    </source>
</evidence>
<evidence type="ECO:0000313" key="3">
    <source>
        <dbReference type="EMBL" id="SNZ14618.1"/>
    </source>
</evidence>